<dbReference type="OrthoDB" id="1938319at2759"/>
<dbReference type="PROSITE" id="PS50011">
    <property type="entry name" value="PROTEIN_KINASE_DOM"/>
    <property type="match status" value="1"/>
</dbReference>
<dbReference type="SUPFAM" id="SSF56112">
    <property type="entry name" value="Protein kinase-like (PK-like)"/>
    <property type="match status" value="1"/>
</dbReference>
<evidence type="ECO:0000313" key="5">
    <source>
        <dbReference type="Proteomes" id="UP000827889"/>
    </source>
</evidence>
<organism evidence="5 6">
    <name type="scientific">Rhodamnia argentea</name>
    <dbReference type="NCBI Taxonomy" id="178133"/>
    <lineage>
        <taxon>Eukaryota</taxon>
        <taxon>Viridiplantae</taxon>
        <taxon>Streptophyta</taxon>
        <taxon>Embryophyta</taxon>
        <taxon>Tracheophyta</taxon>
        <taxon>Spermatophyta</taxon>
        <taxon>Magnoliopsida</taxon>
        <taxon>eudicotyledons</taxon>
        <taxon>Gunneridae</taxon>
        <taxon>Pentapetalae</taxon>
        <taxon>rosids</taxon>
        <taxon>malvids</taxon>
        <taxon>Myrtales</taxon>
        <taxon>Myrtaceae</taxon>
        <taxon>Myrtoideae</taxon>
        <taxon>Myrteae</taxon>
        <taxon>Australasian group</taxon>
        <taxon>Rhodamnia</taxon>
    </lineage>
</organism>
<dbReference type="AlphaFoldDB" id="A0A8B8NTJ5"/>
<evidence type="ECO:0000256" key="2">
    <source>
        <dbReference type="ARBA" id="ARBA00022741"/>
    </source>
</evidence>
<protein>
    <submittedName>
        <fullName evidence="6">BRASSINOSTEROID INSENSITIVE 1-associated receptor kinase 1-like</fullName>
    </submittedName>
</protein>
<reference evidence="6" key="1">
    <citation type="submission" date="2025-08" db="UniProtKB">
        <authorList>
            <consortium name="RefSeq"/>
        </authorList>
    </citation>
    <scope>IDENTIFICATION</scope>
    <source>
        <tissue evidence="6">Leaf</tissue>
    </source>
</reference>
<evidence type="ECO:0000259" key="4">
    <source>
        <dbReference type="PROSITE" id="PS50011"/>
    </source>
</evidence>
<evidence type="ECO:0000256" key="3">
    <source>
        <dbReference type="ARBA" id="ARBA00022840"/>
    </source>
</evidence>
<dbReference type="RefSeq" id="XP_030525852.1">
    <property type="nucleotide sequence ID" value="XM_030669992.2"/>
</dbReference>
<dbReference type="InterPro" id="IPR011009">
    <property type="entry name" value="Kinase-like_dom_sf"/>
</dbReference>
<dbReference type="InterPro" id="IPR000719">
    <property type="entry name" value="Prot_kinase_dom"/>
</dbReference>
<dbReference type="KEGG" id="rarg:115737707"/>
<dbReference type="GO" id="GO:0005524">
    <property type="term" value="F:ATP binding"/>
    <property type="evidence" value="ECO:0007669"/>
    <property type="project" value="UniProtKB-KW"/>
</dbReference>
<keyword evidence="1" id="KW-0723">Serine/threonine-protein kinase</keyword>
<dbReference type="GO" id="GO:0004674">
    <property type="term" value="F:protein serine/threonine kinase activity"/>
    <property type="evidence" value="ECO:0007669"/>
    <property type="project" value="UniProtKB-KW"/>
</dbReference>
<accession>A0A8B8NTJ5</accession>
<sequence>MVFNLRTFSFAESIEDDPTPPKSFSLKELRVATDNFSSNNIVGDEWGSKVYSGRLANGSIVAVKRASFVNQWSQKEVEAEVQVGSTVSIHPNVLHLRGFCRTKKELLMVYPLMINNSLSYHLTERPDTFA</sequence>
<gene>
    <name evidence="6" type="primary">LOC115737707</name>
</gene>
<name>A0A8B8NTJ5_9MYRT</name>
<dbReference type="Proteomes" id="UP000827889">
    <property type="component" value="Chromosome 7"/>
</dbReference>
<keyword evidence="3" id="KW-0067">ATP-binding</keyword>
<feature type="domain" description="Protein kinase" evidence="4">
    <location>
        <begin position="36"/>
        <end position="130"/>
    </location>
</feature>
<dbReference type="Pfam" id="PF00069">
    <property type="entry name" value="Pkinase"/>
    <property type="match status" value="1"/>
</dbReference>
<dbReference type="Gene3D" id="3.30.200.20">
    <property type="entry name" value="Phosphorylase Kinase, domain 1"/>
    <property type="match status" value="1"/>
</dbReference>
<keyword evidence="1" id="KW-0418">Kinase</keyword>
<proteinExistence type="predicted"/>
<dbReference type="GeneID" id="115737707"/>
<dbReference type="PANTHER" id="PTHR47989:SF62">
    <property type="entry name" value="OS05G0423500 PROTEIN"/>
    <property type="match status" value="1"/>
</dbReference>
<evidence type="ECO:0000256" key="1">
    <source>
        <dbReference type="ARBA" id="ARBA00022527"/>
    </source>
</evidence>
<dbReference type="PANTHER" id="PTHR47989">
    <property type="entry name" value="OS01G0750732 PROTEIN"/>
    <property type="match status" value="1"/>
</dbReference>
<evidence type="ECO:0000313" key="6">
    <source>
        <dbReference type="RefSeq" id="XP_030525852.1"/>
    </source>
</evidence>
<keyword evidence="2" id="KW-0547">Nucleotide-binding</keyword>
<keyword evidence="5" id="KW-1185">Reference proteome</keyword>
<keyword evidence="1" id="KW-0808">Transferase</keyword>